<reference evidence="1 2" key="1">
    <citation type="submission" date="2015-01" db="EMBL/GenBank/DDBJ databases">
        <title>Evolution of Trichinella species and genotypes.</title>
        <authorList>
            <person name="Korhonen P.K."/>
            <person name="Edoardo P."/>
            <person name="Giuseppe L.R."/>
            <person name="Gasser R.B."/>
        </authorList>
    </citation>
    <scope>NUCLEOTIDE SEQUENCE [LARGE SCALE GENOMIC DNA]</scope>
    <source>
        <strain evidence="1">ISS2496</strain>
    </source>
</reference>
<feature type="non-terminal residue" evidence="1">
    <location>
        <position position="1"/>
    </location>
</feature>
<keyword evidence="2" id="KW-1185">Reference proteome</keyword>
<protein>
    <submittedName>
        <fullName evidence="1">Uncharacterized protein</fullName>
    </submittedName>
</protein>
<evidence type="ECO:0000313" key="1">
    <source>
        <dbReference type="EMBL" id="KRY03422.1"/>
    </source>
</evidence>
<comment type="caution">
    <text evidence="1">The sequence shown here is derived from an EMBL/GenBank/DDBJ whole genome shotgun (WGS) entry which is preliminary data.</text>
</comment>
<name>A0A0V0YT08_9BILA</name>
<dbReference type="Proteomes" id="UP000054783">
    <property type="component" value="Unassembled WGS sequence"/>
</dbReference>
<proteinExistence type="predicted"/>
<organism evidence="1 2">
    <name type="scientific">Trichinella patagoniensis</name>
    <dbReference type="NCBI Taxonomy" id="990121"/>
    <lineage>
        <taxon>Eukaryota</taxon>
        <taxon>Metazoa</taxon>
        <taxon>Ecdysozoa</taxon>
        <taxon>Nematoda</taxon>
        <taxon>Enoplea</taxon>
        <taxon>Dorylaimia</taxon>
        <taxon>Trichinellida</taxon>
        <taxon>Trichinellidae</taxon>
        <taxon>Trichinella</taxon>
    </lineage>
</organism>
<evidence type="ECO:0000313" key="2">
    <source>
        <dbReference type="Proteomes" id="UP000054783"/>
    </source>
</evidence>
<gene>
    <name evidence="1" type="ORF">T12_5265</name>
</gene>
<sequence length="67" mass="7516">LWQCPGELSSEVLSSQFYRCSSGIPEFRRHRNLFYAVVGEITSTPPSTGAGVREFLGYVLKDGYGWI</sequence>
<dbReference type="AlphaFoldDB" id="A0A0V0YT08"/>
<dbReference type="EMBL" id="JYDQ01002806">
    <property type="protein sequence ID" value="KRY03422.1"/>
    <property type="molecule type" value="Genomic_DNA"/>
</dbReference>
<accession>A0A0V0YT08</accession>